<reference evidence="2" key="1">
    <citation type="journal article" date="2009" name="ISME J.">
        <title>The genome sequence of the psychrophilic archaeon, Methanococcoides burtonii: the role of genome evolution in cold adaptation.</title>
        <authorList>
            <person name="Allen M.A."/>
            <person name="Lauro F.M."/>
            <person name="Williams T.J."/>
            <person name="Burg D."/>
            <person name="Siddiqui K.S."/>
            <person name="De Francisci D."/>
            <person name="Chong K.W."/>
            <person name="Pilak O."/>
            <person name="Chew H.H."/>
            <person name="De Maere M.Z."/>
            <person name="Ting L."/>
            <person name="Katrib M."/>
            <person name="Ng C."/>
            <person name="Sowers K.R."/>
            <person name="Galperin M.Y."/>
            <person name="Anderson I.J."/>
            <person name="Ivanova N."/>
            <person name="Dalin E."/>
            <person name="Martinez M."/>
            <person name="Lapidus A."/>
            <person name="Hauser L."/>
            <person name="Land M."/>
            <person name="Thomas T."/>
            <person name="Cavicchioli R."/>
        </authorList>
    </citation>
    <scope>NUCLEOTIDE SEQUENCE [LARGE SCALE GENOMIC DNA]</scope>
    <source>
        <strain evidence="2">DSM 6242 / NBRC 107633 / OCM 468 / ACE-M</strain>
    </source>
</reference>
<accession>Q12UD9</accession>
<dbReference type="GeneID" id="3997443"/>
<protein>
    <submittedName>
        <fullName evidence="1">Uncharacterized protein</fullName>
    </submittedName>
</protein>
<sequence>MKINIKSGIGALLTAMLLVSMAFAPAVSAQPAQDVVNELKMADDGEITPLSVVGTTGEAICDGLLAALWALDQVIDDNRIGQAQDKLTDAAEEFRNDNITNGLDYLSEAVSIIWQILNYWGSQIASWLYNELVDLLNAAQNFIDQYS</sequence>
<dbReference type="HOGENOM" id="CLU_1998767_0_0_2"/>
<dbReference type="STRING" id="259564.Mbur_2061"/>
<proteinExistence type="predicted"/>
<dbReference type="AlphaFoldDB" id="Q12UD9"/>
<dbReference type="KEGG" id="mbu:Mbur_2061"/>
<keyword evidence="2" id="KW-1185">Reference proteome</keyword>
<name>Q12UD9_METBU</name>
<evidence type="ECO:0000313" key="1">
    <source>
        <dbReference type="EMBL" id="ABE52937.1"/>
    </source>
</evidence>
<gene>
    <name evidence="1" type="ordered locus">Mbur_2061</name>
</gene>
<dbReference type="Proteomes" id="UP000001979">
    <property type="component" value="Chromosome"/>
</dbReference>
<dbReference type="EMBL" id="CP000300">
    <property type="protein sequence ID" value="ABE52937.1"/>
    <property type="molecule type" value="Genomic_DNA"/>
</dbReference>
<dbReference type="OrthoDB" id="142734at2157"/>
<dbReference type="RefSeq" id="WP_011500077.1">
    <property type="nucleotide sequence ID" value="NC_007955.1"/>
</dbReference>
<evidence type="ECO:0000313" key="2">
    <source>
        <dbReference type="Proteomes" id="UP000001979"/>
    </source>
</evidence>
<organism evidence="1 2">
    <name type="scientific">Methanococcoides burtonii (strain DSM 6242 / NBRC 107633 / OCM 468 / ACE-M)</name>
    <dbReference type="NCBI Taxonomy" id="259564"/>
    <lineage>
        <taxon>Archaea</taxon>
        <taxon>Methanobacteriati</taxon>
        <taxon>Methanobacteriota</taxon>
        <taxon>Stenosarchaea group</taxon>
        <taxon>Methanomicrobia</taxon>
        <taxon>Methanosarcinales</taxon>
        <taxon>Methanosarcinaceae</taxon>
        <taxon>Methanococcoides</taxon>
    </lineage>
</organism>